<sequence>MQNRLFDIQEAVAESSDELIALRRDFHAHPELGLQEYRTAQIIEEYLNKLKIPTKRYTETGVVGILTGGRPGKTVMLRSDIDALPIEEQTNLPFASQTPGVMHACGHDGHTAIQLIVAKILAQYREKLPGNIVFLFQPNEEDAGAELMIQAGVLDDTKPDAVFGLHVWPRISSGKVGILAGPMMASAYYFNMRIGGKGGHGGHPDRAINPIDAAMNVLQGIRTMVSTEWNAIYPTIITVCKIHAGEKNIVIPETLELEGSIRCLHENDAQVRERFAAIAKEICHAHRCTCELSFKCGNTLVKNDENLAKMATAVAAELLGEENIQSGREYATMGGDDFAEFMQHIPGLYYYIGSANPEKKTDTENHNPRFLLDEEVLPIGAEMEIGLVLKYLGA</sequence>
<dbReference type="PANTHER" id="PTHR11014">
    <property type="entry name" value="PEPTIDASE M20 FAMILY MEMBER"/>
    <property type="match status" value="1"/>
</dbReference>
<feature type="binding site" evidence="1">
    <location>
        <position position="105"/>
    </location>
    <ligand>
        <name>Mn(2+)</name>
        <dbReference type="ChEBI" id="CHEBI:29035"/>
        <label>2</label>
    </ligand>
</feature>
<evidence type="ECO:0000256" key="1">
    <source>
        <dbReference type="PIRSR" id="PIRSR005962-1"/>
    </source>
</evidence>
<dbReference type="InterPro" id="IPR036264">
    <property type="entry name" value="Bact_exopeptidase_dim_dom"/>
</dbReference>
<accession>A0A810QCK4</accession>
<dbReference type="Pfam" id="PF07687">
    <property type="entry name" value="M20_dimer"/>
    <property type="match status" value="1"/>
</dbReference>
<keyword evidence="1" id="KW-0464">Manganese</keyword>
<dbReference type="Pfam" id="PF01546">
    <property type="entry name" value="Peptidase_M20"/>
    <property type="match status" value="1"/>
</dbReference>
<dbReference type="PANTHER" id="PTHR11014:SF63">
    <property type="entry name" value="METALLOPEPTIDASE, PUTATIVE (AFU_ORTHOLOGUE AFUA_6G09600)-RELATED"/>
    <property type="match status" value="1"/>
</dbReference>
<evidence type="ECO:0000313" key="3">
    <source>
        <dbReference type="EMBL" id="BCK83967.1"/>
    </source>
</evidence>
<keyword evidence="4" id="KW-1185">Reference proteome</keyword>
<dbReference type="SUPFAM" id="SSF55031">
    <property type="entry name" value="Bacterial exopeptidase dimerisation domain"/>
    <property type="match status" value="1"/>
</dbReference>
<name>A0A810QCK4_9FIRM</name>
<feature type="binding site" evidence="1">
    <location>
        <position position="141"/>
    </location>
    <ligand>
        <name>Mn(2+)</name>
        <dbReference type="ChEBI" id="CHEBI:29035"/>
        <label>2</label>
    </ligand>
</feature>
<reference evidence="3" key="1">
    <citation type="submission" date="2020-09" db="EMBL/GenBank/DDBJ databases">
        <title>New species isolated from human feces.</title>
        <authorList>
            <person name="Kitahara M."/>
            <person name="Shigeno Y."/>
            <person name="Shime M."/>
            <person name="Matsumoto Y."/>
            <person name="Nakamura S."/>
            <person name="Motooka D."/>
            <person name="Fukuoka S."/>
            <person name="Nishikawa H."/>
            <person name="Benno Y."/>
        </authorList>
    </citation>
    <scope>NUCLEOTIDE SEQUENCE</scope>
    <source>
        <strain evidence="3">MM59</strain>
    </source>
</reference>
<keyword evidence="1" id="KW-0479">Metal-binding</keyword>
<dbReference type="GO" id="GO:0016787">
    <property type="term" value="F:hydrolase activity"/>
    <property type="evidence" value="ECO:0007669"/>
    <property type="project" value="InterPro"/>
</dbReference>
<dbReference type="EMBL" id="AP023420">
    <property type="protein sequence ID" value="BCK83967.1"/>
    <property type="molecule type" value="Genomic_DNA"/>
</dbReference>
<dbReference type="PIRSF" id="PIRSF005962">
    <property type="entry name" value="Pept_M20D_amidohydro"/>
    <property type="match status" value="1"/>
</dbReference>
<organism evidence="3 4">
    <name type="scientific">Pusillibacter faecalis</name>
    <dbReference type="NCBI Taxonomy" id="2714358"/>
    <lineage>
        <taxon>Bacteria</taxon>
        <taxon>Bacillati</taxon>
        <taxon>Bacillota</taxon>
        <taxon>Clostridia</taxon>
        <taxon>Eubacteriales</taxon>
        <taxon>Oscillospiraceae</taxon>
        <taxon>Pusillibacter</taxon>
    </lineage>
</organism>
<comment type="cofactor">
    <cofactor evidence="1">
        <name>Mn(2+)</name>
        <dbReference type="ChEBI" id="CHEBI:29035"/>
    </cofactor>
    <text evidence="1">The Mn(2+) ion enhances activity.</text>
</comment>
<evidence type="ECO:0000313" key="4">
    <source>
        <dbReference type="Proteomes" id="UP000679848"/>
    </source>
</evidence>
<dbReference type="GO" id="GO:0046872">
    <property type="term" value="F:metal ion binding"/>
    <property type="evidence" value="ECO:0007669"/>
    <property type="project" value="UniProtKB-KW"/>
</dbReference>
<protein>
    <submittedName>
        <fullName evidence="3">Amidohydrolase</fullName>
    </submittedName>
</protein>
<dbReference type="Gene3D" id="3.30.70.360">
    <property type="match status" value="1"/>
</dbReference>
<gene>
    <name evidence="3" type="ORF">MM59RIKEN_12860</name>
</gene>
<dbReference type="InterPro" id="IPR011650">
    <property type="entry name" value="Peptidase_M20_dimer"/>
</dbReference>
<proteinExistence type="predicted"/>
<dbReference type="SUPFAM" id="SSF53187">
    <property type="entry name" value="Zn-dependent exopeptidases"/>
    <property type="match status" value="1"/>
</dbReference>
<dbReference type="AlphaFoldDB" id="A0A810QCK4"/>
<dbReference type="RefSeq" id="WP_187027864.1">
    <property type="nucleotide sequence ID" value="NZ_AP023420.1"/>
</dbReference>
<dbReference type="InterPro" id="IPR002933">
    <property type="entry name" value="Peptidase_M20"/>
</dbReference>
<feature type="binding site" evidence="1">
    <location>
        <position position="107"/>
    </location>
    <ligand>
        <name>Mn(2+)</name>
        <dbReference type="ChEBI" id="CHEBI:29035"/>
        <label>2</label>
    </ligand>
</feature>
<feature type="binding site" evidence="1">
    <location>
        <position position="166"/>
    </location>
    <ligand>
        <name>Mn(2+)</name>
        <dbReference type="ChEBI" id="CHEBI:29035"/>
        <label>2</label>
    </ligand>
</feature>
<evidence type="ECO:0000259" key="2">
    <source>
        <dbReference type="Pfam" id="PF07687"/>
    </source>
</evidence>
<dbReference type="KEGG" id="pfaa:MM59RIKEN_12860"/>
<feature type="domain" description="Peptidase M20 dimerisation" evidence="2">
    <location>
        <begin position="190"/>
        <end position="284"/>
    </location>
</feature>
<dbReference type="InterPro" id="IPR017439">
    <property type="entry name" value="Amidohydrolase"/>
</dbReference>
<dbReference type="Proteomes" id="UP000679848">
    <property type="component" value="Chromosome"/>
</dbReference>
<dbReference type="NCBIfam" id="TIGR01891">
    <property type="entry name" value="amidohydrolases"/>
    <property type="match status" value="1"/>
</dbReference>
<feature type="binding site" evidence="1">
    <location>
        <position position="366"/>
    </location>
    <ligand>
        <name>Mn(2+)</name>
        <dbReference type="ChEBI" id="CHEBI:29035"/>
        <label>2</label>
    </ligand>
</feature>
<dbReference type="Gene3D" id="3.40.630.10">
    <property type="entry name" value="Zn peptidases"/>
    <property type="match status" value="1"/>
</dbReference>